<evidence type="ECO:0000313" key="1">
    <source>
        <dbReference type="EMBL" id="TFD97268.1"/>
    </source>
</evidence>
<name>A0A4Y8L597_9BACT</name>
<sequence length="234" mass="27299">MNKEVYYGDLKKTQALDKLFSVPFESRDESWKNIFLENVTDASFACNDPQVISGPDGFPYFVLNIPEPNKEFQCYVVNRMIPDFILDNGLGIVINPAKGQPDWVFTYGELVNFHLRNEFYTDSNNWYVQTENRINEDTQLLVGQPSEYIIPVQTRNILRQYLKQYTETEAKIVLTNRPEGEEFLQQLTFNLTPADFQSEEHFNGVMQNIGWFLPRHYTYASTSEETFADHFTAL</sequence>
<protein>
    <submittedName>
        <fullName evidence="1">Uncharacterized protein</fullName>
    </submittedName>
</protein>
<gene>
    <name evidence="1" type="ORF">E2605_06255</name>
</gene>
<dbReference type="RefSeq" id="WP_051290566.1">
    <property type="nucleotide sequence ID" value="NZ_JAWZLG010000100.1"/>
</dbReference>
<keyword evidence="2" id="KW-1185">Reference proteome</keyword>
<organism evidence="1 2">
    <name type="scientific">Dysgonomonas capnocytophagoides</name>
    <dbReference type="NCBI Taxonomy" id="45254"/>
    <lineage>
        <taxon>Bacteria</taxon>
        <taxon>Pseudomonadati</taxon>
        <taxon>Bacteroidota</taxon>
        <taxon>Bacteroidia</taxon>
        <taxon>Bacteroidales</taxon>
        <taxon>Dysgonomonadaceae</taxon>
        <taxon>Dysgonomonas</taxon>
    </lineage>
</organism>
<proteinExistence type="predicted"/>
<reference evidence="1 2" key="1">
    <citation type="submission" date="2019-03" db="EMBL/GenBank/DDBJ databases">
        <title>San Antonio Military Medical Center submission to MRSN (WRAIR), pending publication.</title>
        <authorList>
            <person name="Blyth D.M."/>
            <person name="Mccarthy S.L."/>
            <person name="Schall S.E."/>
            <person name="Stam J.A."/>
            <person name="Ong A.C."/>
            <person name="Mcgann P.T."/>
        </authorList>
    </citation>
    <scope>NUCLEOTIDE SEQUENCE [LARGE SCALE GENOMIC DNA]</scope>
    <source>
        <strain evidence="1 2">MRSN571793</strain>
    </source>
</reference>
<evidence type="ECO:0000313" key="2">
    <source>
        <dbReference type="Proteomes" id="UP000297861"/>
    </source>
</evidence>
<dbReference type="OrthoDB" id="7564910at2"/>
<dbReference type="Proteomes" id="UP000297861">
    <property type="component" value="Unassembled WGS sequence"/>
</dbReference>
<dbReference type="EMBL" id="SOML01000003">
    <property type="protein sequence ID" value="TFD97268.1"/>
    <property type="molecule type" value="Genomic_DNA"/>
</dbReference>
<dbReference type="AlphaFoldDB" id="A0A4Y8L597"/>
<accession>A0A4Y8L597</accession>
<comment type="caution">
    <text evidence="1">The sequence shown here is derived from an EMBL/GenBank/DDBJ whole genome shotgun (WGS) entry which is preliminary data.</text>
</comment>